<name>A0A0P7ZBL0_SCLFO</name>
<feature type="compositionally biased region" description="Polar residues" evidence="1">
    <location>
        <begin position="18"/>
        <end position="27"/>
    </location>
</feature>
<evidence type="ECO:0000256" key="1">
    <source>
        <dbReference type="SAM" id="MobiDB-lite"/>
    </source>
</evidence>
<proteinExistence type="predicted"/>
<protein>
    <submittedName>
        <fullName evidence="2">Uncharacterized protein</fullName>
    </submittedName>
</protein>
<evidence type="ECO:0000313" key="3">
    <source>
        <dbReference type="Proteomes" id="UP000034805"/>
    </source>
</evidence>
<feature type="region of interest" description="Disordered" evidence="1">
    <location>
        <begin position="1"/>
        <end position="59"/>
    </location>
</feature>
<evidence type="ECO:0000313" key="2">
    <source>
        <dbReference type="EMBL" id="KPP78302.1"/>
    </source>
</evidence>
<reference evidence="2 3" key="1">
    <citation type="submission" date="2015-08" db="EMBL/GenBank/DDBJ databases">
        <title>The genome of the Asian arowana (Scleropages formosus).</title>
        <authorList>
            <person name="Tan M.H."/>
            <person name="Gan H.M."/>
            <person name="Croft L.J."/>
            <person name="Austin C.M."/>
        </authorList>
    </citation>
    <scope>NUCLEOTIDE SEQUENCE [LARGE SCALE GENOMIC DNA]</scope>
    <source>
        <strain evidence="2">Aro1</strain>
    </source>
</reference>
<gene>
    <name evidence="2" type="ORF">Z043_102200</name>
</gene>
<feature type="compositionally biased region" description="Pro residues" evidence="1">
    <location>
        <begin position="31"/>
        <end position="43"/>
    </location>
</feature>
<dbReference type="AlphaFoldDB" id="A0A0P7ZBL0"/>
<comment type="caution">
    <text evidence="2">The sequence shown here is derived from an EMBL/GenBank/DDBJ whole genome shotgun (WGS) entry which is preliminary data.</text>
</comment>
<dbReference type="Proteomes" id="UP000034805">
    <property type="component" value="Unassembled WGS sequence"/>
</dbReference>
<feature type="non-terminal residue" evidence="2">
    <location>
        <position position="59"/>
    </location>
</feature>
<sequence>MTTAAQMDLCIRSRTPEVASTPSSATTAWPGRPPHAPSLPGFPLPASSTTPNAQIPAAS</sequence>
<organism evidence="2 3">
    <name type="scientific">Scleropages formosus</name>
    <name type="common">Asian bonytongue</name>
    <name type="synonym">Osteoglossum formosum</name>
    <dbReference type="NCBI Taxonomy" id="113540"/>
    <lineage>
        <taxon>Eukaryota</taxon>
        <taxon>Metazoa</taxon>
        <taxon>Chordata</taxon>
        <taxon>Craniata</taxon>
        <taxon>Vertebrata</taxon>
        <taxon>Euteleostomi</taxon>
        <taxon>Actinopterygii</taxon>
        <taxon>Neopterygii</taxon>
        <taxon>Teleostei</taxon>
        <taxon>Osteoglossocephala</taxon>
        <taxon>Osteoglossomorpha</taxon>
        <taxon>Osteoglossiformes</taxon>
        <taxon>Osteoglossidae</taxon>
        <taxon>Scleropages</taxon>
    </lineage>
</organism>
<dbReference type="EMBL" id="JARO02000511">
    <property type="protein sequence ID" value="KPP78302.1"/>
    <property type="molecule type" value="Genomic_DNA"/>
</dbReference>
<accession>A0A0P7ZBL0</accession>